<proteinExistence type="predicted"/>
<protein>
    <recommendedName>
        <fullName evidence="2">Glycosyl transferase family 1 domain-containing protein</fullName>
    </recommendedName>
</protein>
<keyword evidence="1" id="KW-0808">Transferase</keyword>
<name>A0ABM8ZVY0_9VIBR</name>
<evidence type="ECO:0000313" key="4">
    <source>
        <dbReference type="Proteomes" id="UP000838672"/>
    </source>
</evidence>
<comment type="caution">
    <text evidence="3">The sequence shown here is derived from an EMBL/GenBank/DDBJ whole genome shotgun (WGS) entry which is preliminary data.</text>
</comment>
<evidence type="ECO:0000259" key="2">
    <source>
        <dbReference type="Pfam" id="PF00534"/>
    </source>
</evidence>
<keyword evidence="4" id="KW-1185">Reference proteome</keyword>
<dbReference type="SUPFAM" id="SSF53756">
    <property type="entry name" value="UDP-Glycosyltransferase/glycogen phosphorylase"/>
    <property type="match status" value="1"/>
</dbReference>
<organism evidence="3 4">
    <name type="scientific">Vibrio stylophorae</name>
    <dbReference type="NCBI Taxonomy" id="659351"/>
    <lineage>
        <taxon>Bacteria</taxon>
        <taxon>Pseudomonadati</taxon>
        <taxon>Pseudomonadota</taxon>
        <taxon>Gammaproteobacteria</taxon>
        <taxon>Vibrionales</taxon>
        <taxon>Vibrionaceae</taxon>
        <taxon>Vibrio</taxon>
    </lineage>
</organism>
<dbReference type="PANTHER" id="PTHR46401:SF2">
    <property type="entry name" value="GLYCOSYLTRANSFERASE WBBK-RELATED"/>
    <property type="match status" value="1"/>
</dbReference>
<dbReference type="InterPro" id="IPR001296">
    <property type="entry name" value="Glyco_trans_1"/>
</dbReference>
<dbReference type="Gene3D" id="3.40.50.2000">
    <property type="entry name" value="Glycogen Phosphorylase B"/>
    <property type="match status" value="1"/>
</dbReference>
<accession>A0ABM8ZVY0</accession>
<dbReference type="RefSeq" id="WP_237467222.1">
    <property type="nucleotide sequence ID" value="NZ_CAKLDI010000001.1"/>
</dbReference>
<dbReference type="EMBL" id="CAKLDI010000001">
    <property type="protein sequence ID" value="CAH0534497.1"/>
    <property type="molecule type" value="Genomic_DNA"/>
</dbReference>
<dbReference type="Pfam" id="PF00534">
    <property type="entry name" value="Glycos_transf_1"/>
    <property type="match status" value="1"/>
</dbReference>
<feature type="domain" description="Glycosyl transferase family 1" evidence="2">
    <location>
        <begin position="200"/>
        <end position="307"/>
    </location>
</feature>
<gene>
    <name evidence="3" type="ORF">VST7929_02440</name>
</gene>
<dbReference type="PANTHER" id="PTHR46401">
    <property type="entry name" value="GLYCOSYLTRANSFERASE WBBK-RELATED"/>
    <property type="match status" value="1"/>
</dbReference>
<dbReference type="Proteomes" id="UP000838672">
    <property type="component" value="Unassembled WGS sequence"/>
</dbReference>
<evidence type="ECO:0000313" key="3">
    <source>
        <dbReference type="EMBL" id="CAH0534497.1"/>
    </source>
</evidence>
<reference evidence="3" key="1">
    <citation type="submission" date="2021-11" db="EMBL/GenBank/DDBJ databases">
        <authorList>
            <person name="Rodrigo-Torres L."/>
            <person name="Arahal R. D."/>
            <person name="Lucena T."/>
        </authorList>
    </citation>
    <scope>NUCLEOTIDE SEQUENCE</scope>
    <source>
        <strain evidence="3">CECT 7929</strain>
    </source>
</reference>
<sequence length="375" mass="43628">MKPQWIVFAEDWGRHPSSSQHIMQQMMRHHSVHWINSIGLRRPSFAWRDCKRIWEKLKQPKRHEQHSALPQPTQIYAPKVWPLAQWSWLKTWNNHQLKALAQLPKHYPRIVWAALPSAVDYLDPLDADLVIYYCGDDFSALAGVDHARVAAKERALVEKADLILAASPALAQRFPATKTQILTHGVDLDSFAPNPAIHIEPNVIGFYGSLNQWLDQHLLCQLAEQFPQYQFELVGRIDCTIHQLRAHRNIHLYPAQPHEQLPDLLARWQIAILPFKDNRQIQACNPLKLREYLASGTAVISSDFAAARDFTPWVHIANTPTDWFQCITQHFHHQQQQPSRYKSLSTQLQQRLQQESWHNKGQLVMEHICKQLKKH</sequence>
<evidence type="ECO:0000256" key="1">
    <source>
        <dbReference type="ARBA" id="ARBA00022679"/>
    </source>
</evidence>